<evidence type="ECO:0000259" key="2">
    <source>
        <dbReference type="Pfam" id="PF20516"/>
    </source>
</evidence>
<feature type="compositionally biased region" description="Basic and acidic residues" evidence="1">
    <location>
        <begin position="11"/>
        <end position="38"/>
    </location>
</feature>
<feature type="region of interest" description="Disordered" evidence="1">
    <location>
        <begin position="130"/>
        <end position="156"/>
    </location>
</feature>
<feature type="compositionally biased region" description="Polar residues" evidence="1">
    <location>
        <begin position="44"/>
        <end position="61"/>
    </location>
</feature>
<evidence type="ECO:0000256" key="1">
    <source>
        <dbReference type="SAM" id="MobiDB-lite"/>
    </source>
</evidence>
<organism evidence="3 4">
    <name type="scientific">Fusarium duplospermum</name>
    <dbReference type="NCBI Taxonomy" id="1325734"/>
    <lineage>
        <taxon>Eukaryota</taxon>
        <taxon>Fungi</taxon>
        <taxon>Dikarya</taxon>
        <taxon>Ascomycota</taxon>
        <taxon>Pezizomycotina</taxon>
        <taxon>Sordariomycetes</taxon>
        <taxon>Hypocreomycetidae</taxon>
        <taxon>Hypocreales</taxon>
        <taxon>Nectriaceae</taxon>
        <taxon>Fusarium</taxon>
        <taxon>Fusarium solani species complex</taxon>
    </lineage>
</organism>
<feature type="compositionally biased region" description="Polar residues" evidence="1">
    <location>
        <begin position="106"/>
        <end position="116"/>
    </location>
</feature>
<keyword evidence="4" id="KW-1185">Reference proteome</keyword>
<proteinExistence type="predicted"/>
<dbReference type="InterPro" id="IPR046797">
    <property type="entry name" value="PDDEXK_12"/>
</dbReference>
<comment type="caution">
    <text evidence="3">The sequence shown here is derived from an EMBL/GenBank/DDBJ whole genome shotgun (WGS) entry which is preliminary data.</text>
</comment>
<reference evidence="3 4" key="1">
    <citation type="submission" date="2017-06" db="EMBL/GenBank/DDBJ databases">
        <title>Comparative genomic analysis of Ambrosia Fusariam Clade fungi.</title>
        <authorList>
            <person name="Stajich J.E."/>
            <person name="Carrillo J."/>
            <person name="Kijimoto T."/>
            <person name="Eskalen A."/>
            <person name="O'Donnell K."/>
            <person name="Kasson M."/>
        </authorList>
    </citation>
    <scope>NUCLEOTIDE SEQUENCE [LARGE SCALE GENOMIC DNA]</scope>
    <source>
        <strain evidence="3 4">NRRL62584</strain>
    </source>
</reference>
<protein>
    <recommendedName>
        <fullName evidence="2">PD-(D/E)XK nuclease-like domain-containing protein</fullName>
    </recommendedName>
</protein>
<dbReference type="AlphaFoldDB" id="A0A428NUU6"/>
<feature type="compositionally biased region" description="Low complexity" evidence="1">
    <location>
        <begin position="134"/>
        <end position="154"/>
    </location>
</feature>
<dbReference type="STRING" id="1325734.A0A428NUU6"/>
<dbReference type="EMBL" id="NKCI01000288">
    <property type="protein sequence ID" value="RSL44532.1"/>
    <property type="molecule type" value="Genomic_DNA"/>
</dbReference>
<dbReference type="OrthoDB" id="5244165at2759"/>
<dbReference type="Proteomes" id="UP000288168">
    <property type="component" value="Unassembled WGS sequence"/>
</dbReference>
<feature type="domain" description="PD-(D/E)XK nuclease-like" evidence="2">
    <location>
        <begin position="228"/>
        <end position="485"/>
    </location>
</feature>
<feature type="region of interest" description="Disordered" evidence="1">
    <location>
        <begin position="1"/>
        <end position="116"/>
    </location>
</feature>
<sequence length="499" mass="56452">MRSGQRPRSIRRSEHLKSTLDMSDRNTAKEPRRSERVKAIQTPRKATQSLSVRPSQQSTGSPVKRGSRKVAVNDATTTSDSDSWASSDSSRADPEATPRATREANNRASSSDMATSVQYSKSLSNYQTVFDKPSLPSSRSSRSGQSSASKRSTSPVKNLASLREAGILYYNLNDNGVLLGEAGDELQQNLADIAMLVGIYPTQICKDIHIAIERKHRIHQLHTNMNDFRPREDLLDELSKLQEIKKLSVRCIRDVEGEAEWNNSVHSAVLRLAFGHDDSEIGWRYITNAKIDPQYLPKMSDGLASSSKMVDYALFIGDQQGDQPEDVSTTQISHLDQMISNFITSGSDSINHIPYFALRHHPIFLGIETKTISRTEEEARVQLGIWVTAQVRRIWFLGHHASTSKAVALRDVLKEMVFPLIFVQADKWRFLFARPFFKLDVEGREVLNMVIYQDISLGETSSIQGLYQLLQAFRIIRKWGDDIFRGWWKRILKIIDEGD</sequence>
<accession>A0A428NUU6</accession>
<dbReference type="Pfam" id="PF20516">
    <property type="entry name" value="PDDEXK_12"/>
    <property type="match status" value="1"/>
</dbReference>
<evidence type="ECO:0000313" key="3">
    <source>
        <dbReference type="EMBL" id="RSL44532.1"/>
    </source>
</evidence>
<evidence type="ECO:0000313" key="4">
    <source>
        <dbReference type="Proteomes" id="UP000288168"/>
    </source>
</evidence>
<name>A0A428NUU6_9HYPO</name>
<feature type="compositionally biased region" description="Low complexity" evidence="1">
    <location>
        <begin position="74"/>
        <end position="89"/>
    </location>
</feature>
<feature type="compositionally biased region" description="Basic and acidic residues" evidence="1">
    <location>
        <begin position="90"/>
        <end position="105"/>
    </location>
</feature>
<gene>
    <name evidence="3" type="ORF">CEP54_014633</name>
</gene>